<dbReference type="Proteomes" id="UP001231362">
    <property type="component" value="Unassembled WGS sequence"/>
</dbReference>
<accession>A0ABT9V6D6</accession>
<organism evidence="2 3">
    <name type="scientific">Anoxybacillus andreesenii</name>
    <dbReference type="NCBI Taxonomy" id="1325932"/>
    <lineage>
        <taxon>Bacteria</taxon>
        <taxon>Bacillati</taxon>
        <taxon>Bacillota</taxon>
        <taxon>Bacilli</taxon>
        <taxon>Bacillales</taxon>
        <taxon>Anoxybacillaceae</taxon>
        <taxon>Anoxybacillus</taxon>
    </lineage>
</organism>
<keyword evidence="3" id="KW-1185">Reference proteome</keyword>
<dbReference type="EMBL" id="JAUSTU010000012">
    <property type="protein sequence ID" value="MDQ0156482.1"/>
    <property type="molecule type" value="Genomic_DNA"/>
</dbReference>
<evidence type="ECO:0000313" key="2">
    <source>
        <dbReference type="EMBL" id="MDQ0156482.1"/>
    </source>
</evidence>
<protein>
    <recommendedName>
        <fullName evidence="4">Plantaricin C family lantibiotic</fullName>
    </recommendedName>
</protein>
<reference evidence="2 3" key="1">
    <citation type="submission" date="2023-07" db="EMBL/GenBank/DDBJ databases">
        <title>Genomic Encyclopedia of Type Strains, Phase IV (KMG-IV): sequencing the most valuable type-strain genomes for metagenomic binning, comparative biology and taxonomic classification.</title>
        <authorList>
            <person name="Goeker M."/>
        </authorList>
    </citation>
    <scope>NUCLEOTIDE SEQUENCE [LARGE SCALE GENOMIC DNA]</scope>
    <source>
        <strain evidence="2 3">DSM 23948</strain>
    </source>
</reference>
<comment type="caution">
    <text evidence="2">The sequence shown here is derived from an EMBL/GenBank/DDBJ whole genome shotgun (WGS) entry which is preliminary data.</text>
</comment>
<name>A0ABT9V6D6_9BACL</name>
<feature type="region of interest" description="Disordered" evidence="1">
    <location>
        <begin position="1"/>
        <end position="24"/>
    </location>
</feature>
<evidence type="ECO:0000313" key="3">
    <source>
        <dbReference type="Proteomes" id="UP001231362"/>
    </source>
</evidence>
<evidence type="ECO:0000256" key="1">
    <source>
        <dbReference type="SAM" id="MobiDB-lite"/>
    </source>
</evidence>
<sequence length="71" mass="7331">MNDITTNGDRPELEKNVSSVTGELNSSSEFGIGIVTGTQEIEADWSLCITLCCCSCSGGGGGGSSQLQKTR</sequence>
<dbReference type="RefSeq" id="WP_307150986.1">
    <property type="nucleotide sequence ID" value="NZ_JAUSTU010000012.1"/>
</dbReference>
<evidence type="ECO:0008006" key="4">
    <source>
        <dbReference type="Google" id="ProtNLM"/>
    </source>
</evidence>
<proteinExistence type="predicted"/>
<gene>
    <name evidence="2" type="ORF">J2S07_002802</name>
</gene>